<feature type="transmembrane region" description="Helical" evidence="5">
    <location>
        <begin position="463"/>
        <end position="485"/>
    </location>
</feature>
<comment type="subcellular location">
    <subcellularLocation>
        <location evidence="1">Membrane</location>
        <topology evidence="1">Multi-pass membrane protein</topology>
    </subcellularLocation>
</comment>
<dbReference type="Gene3D" id="1.20.1250.20">
    <property type="entry name" value="MFS general substrate transporter like domains"/>
    <property type="match status" value="1"/>
</dbReference>
<evidence type="ECO:0000256" key="5">
    <source>
        <dbReference type="SAM" id="Phobius"/>
    </source>
</evidence>
<organism evidence="7 8">
    <name type="scientific">Penicillium expansum</name>
    <name type="common">Blue mold rot fungus</name>
    <dbReference type="NCBI Taxonomy" id="27334"/>
    <lineage>
        <taxon>Eukaryota</taxon>
        <taxon>Fungi</taxon>
        <taxon>Dikarya</taxon>
        <taxon>Ascomycota</taxon>
        <taxon>Pezizomycotina</taxon>
        <taxon>Eurotiomycetes</taxon>
        <taxon>Eurotiomycetidae</taxon>
        <taxon>Eurotiales</taxon>
        <taxon>Aspergillaceae</taxon>
        <taxon>Penicillium</taxon>
    </lineage>
</organism>
<dbReference type="SUPFAM" id="SSF103473">
    <property type="entry name" value="MFS general substrate transporter"/>
    <property type="match status" value="1"/>
</dbReference>
<dbReference type="VEuPathDB" id="FungiDB:PEXP_005510"/>
<dbReference type="PANTHER" id="PTHR23502:SF47">
    <property type="entry name" value="MAJOR FACILITATOR SUPERFAMILY (MFS) PROFILE DOMAIN-CONTAINING PROTEIN-RELATED"/>
    <property type="match status" value="1"/>
</dbReference>
<dbReference type="GO" id="GO:0022857">
    <property type="term" value="F:transmembrane transporter activity"/>
    <property type="evidence" value="ECO:0007669"/>
    <property type="project" value="InterPro"/>
</dbReference>
<reference evidence="7 8" key="1">
    <citation type="journal article" date="2015" name="Mol. Plant Microbe Interact.">
        <title>Genome, transcriptome, and functional analyses of Penicillium expansum provide new insights into secondary metabolism and pathogenicity.</title>
        <authorList>
            <person name="Ballester A.R."/>
            <person name="Marcet-Houben M."/>
            <person name="Levin E."/>
            <person name="Sela N."/>
            <person name="Selma-Lazaro C."/>
            <person name="Carmona L."/>
            <person name="Wisniewski M."/>
            <person name="Droby S."/>
            <person name="Gonzalez-Candelas L."/>
            <person name="Gabaldon T."/>
        </authorList>
    </citation>
    <scope>NUCLEOTIDE SEQUENCE [LARGE SCALE GENOMIC DNA]</scope>
    <source>
        <strain evidence="7 8">MD-8</strain>
    </source>
</reference>
<feature type="transmembrane region" description="Helical" evidence="5">
    <location>
        <begin position="184"/>
        <end position="207"/>
    </location>
</feature>
<dbReference type="FunFam" id="1.20.1250.20:FF:000011">
    <property type="entry name" value="MFS multidrug transporter, putative"/>
    <property type="match status" value="1"/>
</dbReference>
<proteinExistence type="predicted"/>
<dbReference type="GO" id="GO:0005886">
    <property type="term" value="C:plasma membrane"/>
    <property type="evidence" value="ECO:0007669"/>
    <property type="project" value="TreeGrafter"/>
</dbReference>
<dbReference type="PROSITE" id="PS50850">
    <property type="entry name" value="MFS"/>
    <property type="match status" value="1"/>
</dbReference>
<dbReference type="EMBL" id="JQFZ01000062">
    <property type="protein sequence ID" value="KGO60780.1"/>
    <property type="molecule type" value="Genomic_DNA"/>
</dbReference>
<dbReference type="PhylomeDB" id="A0A0A2KYD9"/>
<evidence type="ECO:0000256" key="2">
    <source>
        <dbReference type="ARBA" id="ARBA00022692"/>
    </source>
</evidence>
<dbReference type="InterPro" id="IPR036259">
    <property type="entry name" value="MFS_trans_sf"/>
</dbReference>
<dbReference type="InterPro" id="IPR011701">
    <property type="entry name" value="MFS"/>
</dbReference>
<dbReference type="CDD" id="cd17323">
    <property type="entry name" value="MFS_Tpo1_MDR_like"/>
    <property type="match status" value="1"/>
</dbReference>
<feature type="transmembrane region" description="Helical" evidence="5">
    <location>
        <begin position="291"/>
        <end position="316"/>
    </location>
</feature>
<gene>
    <name evidence="7" type="ORF">PEX2_100450</name>
</gene>
<protein>
    <submittedName>
        <fullName evidence="7">Major facilitator superfamily domain, general substrate transporter</fullName>
    </submittedName>
</protein>
<dbReference type="AlphaFoldDB" id="A0A0A2KYD9"/>
<dbReference type="Pfam" id="PF07690">
    <property type="entry name" value="MFS_1"/>
    <property type="match status" value="1"/>
</dbReference>
<dbReference type="GeneID" id="27682735"/>
<keyword evidence="2 5" id="KW-0812">Transmembrane</keyword>
<evidence type="ECO:0000313" key="8">
    <source>
        <dbReference type="Proteomes" id="UP000030143"/>
    </source>
</evidence>
<name>A0A0A2KYD9_PENEN</name>
<feature type="transmembrane region" description="Helical" evidence="5">
    <location>
        <begin position="59"/>
        <end position="83"/>
    </location>
</feature>
<feature type="domain" description="Major facilitator superfamily (MFS) profile" evidence="6">
    <location>
        <begin position="60"/>
        <end position="499"/>
    </location>
</feature>
<dbReference type="InterPro" id="IPR020846">
    <property type="entry name" value="MFS_dom"/>
</dbReference>
<dbReference type="OrthoDB" id="446368at2759"/>
<evidence type="ECO:0000256" key="4">
    <source>
        <dbReference type="ARBA" id="ARBA00023136"/>
    </source>
</evidence>
<dbReference type="HOGENOM" id="CLU_008455_11_4_1"/>
<dbReference type="Proteomes" id="UP000030143">
    <property type="component" value="Unassembled WGS sequence"/>
</dbReference>
<sequence>MKDAIDTPISTNASVADLENARDHSSGEKPSDADIYLVEWDGPDDPELPMNFPFWRKSLITCIFSTLTIWVTFSSSVFSAATTVTSKEFHVSKEVMTLGTSLTVLGFAVGPLIWGPMSELYGRLRPLYIGYAIFIIFQVPVAVAQNLETVMLARFLLGFFGTSALAIIPGALADFWGPVERAIAVSLFSAATFVGPIFGPIVGGFIVDSALGWRWTAWITMIPAAFFGTIAFLILPETYHPVLLQRRASRLRNETRMWAYHSRLDESTPTFSQILTKYLFRPLQMLFSEPILVCMTLYISLIYGILYLFFVAYPIAFREVRGWTSLGIAALPFLGILVGVLLGCLLVTIATRLWYAPKLHNGSVVPEDRLPPMIVAALLLPIGLFWFGWTSNPSISWVPQAIAGVPIGMGILMIWMQGLNYLIDVYLVVANSALSANTLIRSMIGAAFPLFGSAMYGRLGVDWAMSLLGFLAVAMIPIPIIFYFYGAKIRALSRFSPKL</sequence>
<feature type="transmembrane region" description="Helical" evidence="5">
    <location>
        <begin position="328"/>
        <end position="349"/>
    </location>
</feature>
<comment type="caution">
    <text evidence="7">The sequence shown here is derived from an EMBL/GenBank/DDBJ whole genome shotgun (WGS) entry which is preliminary data.</text>
</comment>
<dbReference type="PANTHER" id="PTHR23502">
    <property type="entry name" value="MAJOR FACILITATOR SUPERFAMILY"/>
    <property type="match status" value="1"/>
</dbReference>
<evidence type="ECO:0000256" key="1">
    <source>
        <dbReference type="ARBA" id="ARBA00004141"/>
    </source>
</evidence>
<dbReference type="RefSeq" id="XP_016601790.1">
    <property type="nucleotide sequence ID" value="XM_016747315.1"/>
</dbReference>
<dbReference type="STRING" id="27334.A0A0A2KYD9"/>
<keyword evidence="8" id="KW-1185">Reference proteome</keyword>
<keyword evidence="4 5" id="KW-0472">Membrane</keyword>
<feature type="transmembrane region" description="Helical" evidence="5">
    <location>
        <begin position="127"/>
        <end position="145"/>
    </location>
</feature>
<feature type="transmembrane region" description="Helical" evidence="5">
    <location>
        <begin position="151"/>
        <end position="172"/>
    </location>
</feature>
<evidence type="ECO:0000259" key="6">
    <source>
        <dbReference type="PROSITE" id="PS50850"/>
    </source>
</evidence>
<accession>A0A0A2KYD9</accession>
<feature type="transmembrane region" description="Helical" evidence="5">
    <location>
        <begin position="395"/>
        <end position="415"/>
    </location>
</feature>
<evidence type="ECO:0000256" key="3">
    <source>
        <dbReference type="ARBA" id="ARBA00022989"/>
    </source>
</evidence>
<feature type="transmembrane region" description="Helical" evidence="5">
    <location>
        <begin position="370"/>
        <end position="389"/>
    </location>
</feature>
<keyword evidence="3 5" id="KW-1133">Transmembrane helix</keyword>
<evidence type="ECO:0000313" key="7">
    <source>
        <dbReference type="EMBL" id="KGO60780.1"/>
    </source>
</evidence>
<feature type="transmembrane region" description="Helical" evidence="5">
    <location>
        <begin position="213"/>
        <end position="235"/>
    </location>
</feature>
<feature type="transmembrane region" description="Helical" evidence="5">
    <location>
        <begin position="95"/>
        <end position="115"/>
    </location>
</feature>
<feature type="transmembrane region" description="Helical" evidence="5">
    <location>
        <begin position="427"/>
        <end position="451"/>
    </location>
</feature>